<dbReference type="EMBL" id="UGPP01000001">
    <property type="protein sequence ID" value="STY70992.1"/>
    <property type="molecule type" value="Genomic_DNA"/>
</dbReference>
<dbReference type="Gene3D" id="3.20.20.100">
    <property type="entry name" value="NADP-dependent oxidoreductase domain"/>
    <property type="match status" value="1"/>
</dbReference>
<dbReference type="Proteomes" id="UP000255234">
    <property type="component" value="Unassembled WGS sequence"/>
</dbReference>
<dbReference type="CDD" id="cd19078">
    <property type="entry name" value="AKR_AKR13C1_2"/>
    <property type="match status" value="1"/>
</dbReference>
<reference evidence="3 4" key="1">
    <citation type="submission" date="2018-06" db="EMBL/GenBank/DDBJ databases">
        <authorList>
            <consortium name="Pathogen Informatics"/>
            <person name="Doyle S."/>
        </authorList>
    </citation>
    <scope>NUCLEOTIDE SEQUENCE [LARGE SCALE GENOMIC DNA]</scope>
    <source>
        <strain evidence="3 4">NCTC10571</strain>
    </source>
</reference>
<dbReference type="PANTHER" id="PTHR43625:SF77">
    <property type="entry name" value="ALDO-KETO REDUCTASE"/>
    <property type="match status" value="1"/>
</dbReference>
<gene>
    <name evidence="3" type="primary">iolS</name>
    <name evidence="3" type="ORF">NCTC10571_01142</name>
</gene>
<evidence type="ECO:0000313" key="3">
    <source>
        <dbReference type="EMBL" id="STY70992.1"/>
    </source>
</evidence>
<sequence>MQYRYLGKDKLKVSALGLGCMGFTQSYPPYLPENEAIFVLQQAVDLGINFFDTAEVYGPYTNEELLGKALKPYRSQIVLATKFGFDLAHKMDNANRPISLSSKPKDIRNALEGSLKRLQTDYIDLYYQHRVDPQTPIEEVAETMKDLIKEGKILHWGLSEASAKTVRKAHAICPVTAVQSEYSMWYREVEQELLPTLEELNIGFVPFSPLGKAVLTGRFNKDTHFAKDDFRSQIPRFNSENLNHNYILIEYIQKLAQEKQVSPAQIALGWLLAQKPWIVPIPGTKKVSRLQENINSINVKFSAEELSMINKHLNSINLQGARYPQSQENLIDK</sequence>
<dbReference type="GO" id="GO:0005737">
    <property type="term" value="C:cytoplasm"/>
    <property type="evidence" value="ECO:0007669"/>
    <property type="project" value="TreeGrafter"/>
</dbReference>
<evidence type="ECO:0000313" key="4">
    <source>
        <dbReference type="Proteomes" id="UP000255234"/>
    </source>
</evidence>
<proteinExistence type="predicted"/>
<protein>
    <submittedName>
        <fullName evidence="3">L-glyceraldehyde 3-phosphate reductase</fullName>
        <ecNumber evidence="3">1.1.1.-</ecNumber>
    </submittedName>
</protein>
<dbReference type="AlphaFoldDB" id="A0A378NRK6"/>
<evidence type="ECO:0000256" key="1">
    <source>
        <dbReference type="ARBA" id="ARBA00023002"/>
    </source>
</evidence>
<dbReference type="InterPro" id="IPR023210">
    <property type="entry name" value="NADP_OxRdtase_dom"/>
</dbReference>
<dbReference type="EC" id="1.1.1.-" evidence="3"/>
<feature type="domain" description="NADP-dependent oxidoreductase" evidence="2">
    <location>
        <begin position="16"/>
        <end position="313"/>
    </location>
</feature>
<dbReference type="GO" id="GO:0016491">
    <property type="term" value="F:oxidoreductase activity"/>
    <property type="evidence" value="ECO:0007669"/>
    <property type="project" value="UniProtKB-KW"/>
</dbReference>
<keyword evidence="1 3" id="KW-0560">Oxidoreductase</keyword>
<dbReference type="InterPro" id="IPR036812">
    <property type="entry name" value="NAD(P)_OxRdtase_dom_sf"/>
</dbReference>
<dbReference type="STRING" id="1122216.GCA_000423385_01512"/>
<dbReference type="RefSeq" id="WP_115151393.1">
    <property type="nucleotide sequence ID" value="NZ_UGPP01000001.1"/>
</dbReference>
<dbReference type="Pfam" id="PF00248">
    <property type="entry name" value="Aldo_ket_red"/>
    <property type="match status" value="1"/>
</dbReference>
<organism evidence="3 4">
    <name type="scientific">Megamonas hypermegale</name>
    <dbReference type="NCBI Taxonomy" id="158847"/>
    <lineage>
        <taxon>Bacteria</taxon>
        <taxon>Bacillati</taxon>
        <taxon>Bacillota</taxon>
        <taxon>Negativicutes</taxon>
        <taxon>Selenomonadales</taxon>
        <taxon>Selenomonadaceae</taxon>
        <taxon>Megamonas</taxon>
    </lineage>
</organism>
<dbReference type="InterPro" id="IPR050791">
    <property type="entry name" value="Aldo-Keto_reductase"/>
</dbReference>
<dbReference type="PANTHER" id="PTHR43625">
    <property type="entry name" value="AFLATOXIN B1 ALDEHYDE REDUCTASE"/>
    <property type="match status" value="1"/>
</dbReference>
<accession>A0A378NRK6</accession>
<name>A0A378NRK6_9FIRM</name>
<dbReference type="SUPFAM" id="SSF51430">
    <property type="entry name" value="NAD(P)-linked oxidoreductase"/>
    <property type="match status" value="1"/>
</dbReference>
<evidence type="ECO:0000259" key="2">
    <source>
        <dbReference type="Pfam" id="PF00248"/>
    </source>
</evidence>